<evidence type="ECO:0000313" key="1">
    <source>
        <dbReference type="EMBL" id="OGZ43057.1"/>
    </source>
</evidence>
<accession>A0A1G2FYZ6</accession>
<protein>
    <recommendedName>
        <fullName evidence="3">Type II secretion system protein GspI C-terminal domain-containing protein</fullName>
    </recommendedName>
</protein>
<comment type="caution">
    <text evidence="1">The sequence shown here is derived from an EMBL/GenBank/DDBJ whole genome shotgun (WGS) entry which is preliminary data.</text>
</comment>
<evidence type="ECO:0008006" key="3">
    <source>
        <dbReference type="Google" id="ProtNLM"/>
    </source>
</evidence>
<reference evidence="1 2" key="1">
    <citation type="journal article" date="2016" name="Nat. Commun.">
        <title>Thousands of microbial genomes shed light on interconnected biogeochemical processes in an aquifer system.</title>
        <authorList>
            <person name="Anantharaman K."/>
            <person name="Brown C.T."/>
            <person name="Hug L.A."/>
            <person name="Sharon I."/>
            <person name="Castelle C.J."/>
            <person name="Probst A.J."/>
            <person name="Thomas B.C."/>
            <person name="Singh A."/>
            <person name="Wilkins M.J."/>
            <person name="Karaoz U."/>
            <person name="Brodie E.L."/>
            <person name="Williams K.H."/>
            <person name="Hubbard S.S."/>
            <person name="Banfield J.F."/>
        </authorList>
    </citation>
    <scope>NUCLEOTIDE SEQUENCE [LARGE SCALE GENOMIC DNA]</scope>
</reference>
<name>A0A1G2FYZ6_9BACT</name>
<dbReference type="Pfam" id="PF07963">
    <property type="entry name" value="N_methyl"/>
    <property type="match status" value="1"/>
</dbReference>
<dbReference type="EMBL" id="MHNK01000020">
    <property type="protein sequence ID" value="OGZ43057.1"/>
    <property type="molecule type" value="Genomic_DNA"/>
</dbReference>
<organism evidence="1 2">
    <name type="scientific">Candidatus Ryanbacteria bacterium RIFCSPHIGHO2_01_FULL_45_22</name>
    <dbReference type="NCBI Taxonomy" id="1802114"/>
    <lineage>
        <taxon>Bacteria</taxon>
        <taxon>Candidatus Ryaniibacteriota</taxon>
    </lineage>
</organism>
<dbReference type="AlphaFoldDB" id="A0A1G2FYZ6"/>
<dbReference type="Proteomes" id="UP000177480">
    <property type="component" value="Unassembled WGS sequence"/>
</dbReference>
<gene>
    <name evidence="1" type="ORF">A2719_01690</name>
</gene>
<evidence type="ECO:0000313" key="2">
    <source>
        <dbReference type="Proteomes" id="UP000177480"/>
    </source>
</evidence>
<dbReference type="STRING" id="1802114.A2719_01690"/>
<dbReference type="InterPro" id="IPR012902">
    <property type="entry name" value="N_methyl_site"/>
</dbReference>
<proteinExistence type="predicted"/>
<sequence length="176" mass="19508">MILNNKGFTILETLVATLLLSLVLASVAGLLQNSFQIARDYKDSVTAAMLAQEAMEMVRERRDQNIETGDPSRWLEGLVDNPPICNNPQGCIAKLQNDGSVLFDRCTGSSCDKLLFDSTSGVFSYDLGGSLTQFRRSVYITPIGSDEAEVQVRMEWEGLSGVKNLVLETHLFQWQL</sequence>